<evidence type="ECO:0000256" key="1">
    <source>
        <dbReference type="ARBA" id="ARBA00001966"/>
    </source>
</evidence>
<keyword evidence="3" id="KW-0479">Metal-binding</keyword>
<dbReference type="PANTHER" id="PTHR43409:SF4">
    <property type="entry name" value="RADICAL SAM SUPERFAMILY PROTEIN"/>
    <property type="match status" value="1"/>
</dbReference>
<dbReference type="AlphaFoldDB" id="A0A562V6Y9"/>
<accession>A0A562V6Y9</accession>
<evidence type="ECO:0000256" key="2">
    <source>
        <dbReference type="ARBA" id="ARBA00022691"/>
    </source>
</evidence>
<keyword evidence="5" id="KW-0411">Iron-sulfur</keyword>
<sequence>MNVLLIEPAYKNKYPPLGLMKIAAFHKEKGDVVKFVKGMDKSVRSEVWDRIYVTTLFSFYWSQTISTIKYYEFSVRDPQNLFIGGPMATIMADEIEHETGFKVVKGLLNEMGKLRISDDECIDEIIPDYSILDDISYKYPAQDAYFAYMTRGCVRKCPFCAVPKIEPNYKNFISIGAHIDKIDSLYGKKSNLLLMDNNVLGSDQFERIIDEIKDLGFQKGATYIPENDYEIYCDRLKLNPDDCYARIAIFDLIKNFPGLRLTRYSEVNNHYNEIVDKFQLYDNSTTDFVDRLLSVRSELSPIFEKYRNKSKKQRLVDFNQGVDARLVTESNMKKLSEINIRPLRIAYDHINLTDVYSNAVRLAAKFGITHLSNYILFNYHDKPDDFYYRLEHNIKLNMQYGVKIFSFPMKYIPVTDKNRGDYVGVHWNKKYIRAIQSVLNVTKGSVSPGESFFYKAFGKSIDEFHKIMLMPESYIIQRLASEEAGYTAMWWTEYMSLSNEVKSNVDKIILSNNFHADGNETPLTEETAINFLRHYDKID</sequence>
<evidence type="ECO:0000256" key="3">
    <source>
        <dbReference type="ARBA" id="ARBA00022723"/>
    </source>
</evidence>
<dbReference type="Proteomes" id="UP000319449">
    <property type="component" value="Unassembled WGS sequence"/>
</dbReference>
<evidence type="ECO:0000256" key="5">
    <source>
        <dbReference type="ARBA" id="ARBA00023014"/>
    </source>
</evidence>
<evidence type="ECO:0008006" key="8">
    <source>
        <dbReference type="Google" id="ProtNLM"/>
    </source>
</evidence>
<evidence type="ECO:0000313" key="6">
    <source>
        <dbReference type="EMBL" id="TWJ13675.1"/>
    </source>
</evidence>
<comment type="cofactor">
    <cofactor evidence="1">
        <name>[4Fe-4S] cluster</name>
        <dbReference type="ChEBI" id="CHEBI:49883"/>
    </cofactor>
</comment>
<reference evidence="6 7" key="1">
    <citation type="submission" date="2019-07" db="EMBL/GenBank/DDBJ databases">
        <title>Genomic Encyclopedia of Archaeal and Bacterial Type Strains, Phase II (KMG-II): from individual species to whole genera.</title>
        <authorList>
            <person name="Goeker M."/>
        </authorList>
    </citation>
    <scope>NUCLEOTIDE SEQUENCE [LARGE SCALE GENOMIC DNA]</scope>
    <source>
        <strain evidence="6 7">ATCC BAA-1139</strain>
    </source>
</reference>
<dbReference type="InterPro" id="IPR051198">
    <property type="entry name" value="BchE-like"/>
</dbReference>
<dbReference type="InterPro" id="IPR058240">
    <property type="entry name" value="rSAM_sf"/>
</dbReference>
<dbReference type="OrthoDB" id="9804952at2"/>
<gene>
    <name evidence="6" type="ORF">JN12_03727</name>
</gene>
<keyword evidence="2" id="KW-0949">S-adenosyl-L-methionine</keyword>
<dbReference type="RefSeq" id="WP_145025598.1">
    <property type="nucleotide sequence ID" value="NZ_VLLN01000036.1"/>
</dbReference>
<dbReference type="GO" id="GO:0003824">
    <property type="term" value="F:catalytic activity"/>
    <property type="evidence" value="ECO:0007669"/>
    <property type="project" value="InterPro"/>
</dbReference>
<name>A0A562V6Y9_9BACT</name>
<keyword evidence="7" id="KW-1185">Reference proteome</keyword>
<dbReference type="SFLD" id="SFLDS00029">
    <property type="entry name" value="Radical_SAM"/>
    <property type="match status" value="1"/>
</dbReference>
<dbReference type="PANTHER" id="PTHR43409">
    <property type="entry name" value="ANAEROBIC MAGNESIUM-PROTOPORPHYRIN IX MONOMETHYL ESTER CYCLASE-RELATED"/>
    <property type="match status" value="1"/>
</dbReference>
<protein>
    <recommendedName>
        <fullName evidence="8">Radical SAM superfamily enzyme YgiQ (UPF0313 family)</fullName>
    </recommendedName>
</protein>
<keyword evidence="4" id="KW-0408">Iron</keyword>
<comment type="caution">
    <text evidence="6">The sequence shown here is derived from an EMBL/GenBank/DDBJ whole genome shotgun (WGS) entry which is preliminary data.</text>
</comment>
<dbReference type="InterPro" id="IPR007197">
    <property type="entry name" value="rSAM"/>
</dbReference>
<dbReference type="GO" id="GO:0046872">
    <property type="term" value="F:metal ion binding"/>
    <property type="evidence" value="ECO:0007669"/>
    <property type="project" value="UniProtKB-KW"/>
</dbReference>
<dbReference type="EMBL" id="VLLN01000036">
    <property type="protein sequence ID" value="TWJ13675.1"/>
    <property type="molecule type" value="Genomic_DNA"/>
</dbReference>
<proteinExistence type="predicted"/>
<evidence type="ECO:0000313" key="7">
    <source>
        <dbReference type="Proteomes" id="UP000319449"/>
    </source>
</evidence>
<dbReference type="SUPFAM" id="SSF102114">
    <property type="entry name" value="Radical SAM enzymes"/>
    <property type="match status" value="1"/>
</dbReference>
<evidence type="ECO:0000256" key="4">
    <source>
        <dbReference type="ARBA" id="ARBA00023004"/>
    </source>
</evidence>
<dbReference type="GO" id="GO:0051536">
    <property type="term" value="F:iron-sulfur cluster binding"/>
    <property type="evidence" value="ECO:0007669"/>
    <property type="project" value="UniProtKB-KW"/>
</dbReference>
<organism evidence="6 7">
    <name type="scientific">Geobacter argillaceus</name>
    <dbReference type="NCBI Taxonomy" id="345631"/>
    <lineage>
        <taxon>Bacteria</taxon>
        <taxon>Pseudomonadati</taxon>
        <taxon>Thermodesulfobacteriota</taxon>
        <taxon>Desulfuromonadia</taxon>
        <taxon>Geobacterales</taxon>
        <taxon>Geobacteraceae</taxon>
        <taxon>Geobacter</taxon>
    </lineage>
</organism>